<evidence type="ECO:0000256" key="1">
    <source>
        <dbReference type="ARBA" id="ARBA00022723"/>
    </source>
</evidence>
<feature type="region of interest" description="Disordered" evidence="7">
    <location>
        <begin position="963"/>
        <end position="987"/>
    </location>
</feature>
<keyword evidence="5" id="KW-0238">DNA-binding</keyword>
<evidence type="ECO:0000256" key="6">
    <source>
        <dbReference type="PROSITE-ProRule" id="PRU00176"/>
    </source>
</evidence>
<dbReference type="Pfam" id="PF10536">
    <property type="entry name" value="PMD"/>
    <property type="match status" value="1"/>
</dbReference>
<evidence type="ECO:0000259" key="8">
    <source>
        <dbReference type="PROSITE" id="PS50102"/>
    </source>
</evidence>
<dbReference type="CDD" id="cd12458">
    <property type="entry name" value="RRM_AtC3H46_like"/>
    <property type="match status" value="1"/>
</dbReference>
<dbReference type="InterPro" id="IPR000504">
    <property type="entry name" value="RRM_dom"/>
</dbReference>
<dbReference type="GO" id="GO:0003723">
    <property type="term" value="F:RNA binding"/>
    <property type="evidence" value="ECO:0007669"/>
    <property type="project" value="UniProtKB-UniRule"/>
</dbReference>
<evidence type="ECO:0000256" key="7">
    <source>
        <dbReference type="SAM" id="MobiDB-lite"/>
    </source>
</evidence>
<feature type="domain" description="RRM" evidence="8">
    <location>
        <begin position="126"/>
        <end position="213"/>
    </location>
</feature>
<evidence type="ECO:0000256" key="3">
    <source>
        <dbReference type="ARBA" id="ARBA00022833"/>
    </source>
</evidence>
<dbReference type="Pfam" id="PF00076">
    <property type="entry name" value="RRM_1"/>
    <property type="match status" value="1"/>
</dbReference>
<dbReference type="InterPro" id="IPR012677">
    <property type="entry name" value="Nucleotide-bd_a/b_plait_sf"/>
</dbReference>
<keyword evidence="3" id="KW-0862">Zinc</keyword>
<feature type="compositionally biased region" description="Basic and acidic residues" evidence="7">
    <location>
        <begin position="975"/>
        <end position="987"/>
    </location>
</feature>
<dbReference type="InterPro" id="IPR035979">
    <property type="entry name" value="RBD_domain_sf"/>
</dbReference>
<dbReference type="GO" id="GO:0010073">
    <property type="term" value="P:meristem maintenance"/>
    <property type="evidence" value="ECO:0007669"/>
    <property type="project" value="InterPro"/>
</dbReference>
<dbReference type="SUPFAM" id="SSF54928">
    <property type="entry name" value="RNA-binding domain, RBD"/>
    <property type="match status" value="1"/>
</dbReference>
<dbReference type="PROSITE" id="PS50102">
    <property type="entry name" value="RRM"/>
    <property type="match status" value="1"/>
</dbReference>
<dbReference type="AlphaFoldDB" id="A0A8X7SGD6"/>
<keyword evidence="10" id="KW-1185">Reference proteome</keyword>
<dbReference type="Gene3D" id="3.30.200.20">
    <property type="entry name" value="Phosphorylase Kinase, domain 1"/>
    <property type="match status" value="1"/>
</dbReference>
<organism evidence="9 10">
    <name type="scientific">Brassica carinata</name>
    <name type="common">Ethiopian mustard</name>
    <name type="synonym">Abyssinian cabbage</name>
    <dbReference type="NCBI Taxonomy" id="52824"/>
    <lineage>
        <taxon>Eukaryota</taxon>
        <taxon>Viridiplantae</taxon>
        <taxon>Streptophyta</taxon>
        <taxon>Embryophyta</taxon>
        <taxon>Tracheophyta</taxon>
        <taxon>Spermatophyta</taxon>
        <taxon>Magnoliopsida</taxon>
        <taxon>eudicotyledons</taxon>
        <taxon>Gunneridae</taxon>
        <taxon>Pentapetalae</taxon>
        <taxon>rosids</taxon>
        <taxon>malvids</taxon>
        <taxon>Brassicales</taxon>
        <taxon>Brassicaceae</taxon>
        <taxon>Brassiceae</taxon>
        <taxon>Brassica</taxon>
    </lineage>
</organism>
<protein>
    <recommendedName>
        <fullName evidence="8">RRM domain-containing protein</fullName>
    </recommendedName>
</protein>
<accession>A0A8X7SGD6</accession>
<evidence type="ECO:0000256" key="4">
    <source>
        <dbReference type="ARBA" id="ARBA00022884"/>
    </source>
</evidence>
<dbReference type="GO" id="GO:0008270">
    <property type="term" value="F:zinc ion binding"/>
    <property type="evidence" value="ECO:0007669"/>
    <property type="project" value="UniProtKB-KW"/>
</dbReference>
<dbReference type="GO" id="GO:0003677">
    <property type="term" value="F:DNA binding"/>
    <property type="evidence" value="ECO:0007669"/>
    <property type="project" value="UniProtKB-KW"/>
</dbReference>
<proteinExistence type="predicted"/>
<name>A0A8X7SGD6_BRACI</name>
<evidence type="ECO:0000313" key="9">
    <source>
        <dbReference type="EMBL" id="KAG2304945.1"/>
    </source>
</evidence>
<dbReference type="PANTHER" id="PTHR46033">
    <property type="entry name" value="PROTEIN MAIN-LIKE 2"/>
    <property type="match status" value="1"/>
</dbReference>
<dbReference type="Proteomes" id="UP000886595">
    <property type="component" value="Unassembled WGS sequence"/>
</dbReference>
<dbReference type="OrthoDB" id="1572276at2759"/>
<keyword evidence="1" id="KW-0479">Metal-binding</keyword>
<evidence type="ECO:0000256" key="5">
    <source>
        <dbReference type="ARBA" id="ARBA00023125"/>
    </source>
</evidence>
<dbReference type="InterPro" id="IPR019557">
    <property type="entry name" value="AminoTfrase-like_pln_mobile"/>
</dbReference>
<dbReference type="InterPro" id="IPR034365">
    <property type="entry name" value="AtC3H46-like_RRM"/>
</dbReference>
<dbReference type="PANTHER" id="PTHR46033:SF85">
    <property type="entry name" value="RRM DOMAIN-CONTAINING PROTEIN"/>
    <property type="match status" value="1"/>
</dbReference>
<gene>
    <name evidence="9" type="ORF">Bca52824_033596</name>
</gene>
<keyword evidence="4 6" id="KW-0694">RNA-binding</keyword>
<reference evidence="9 10" key="1">
    <citation type="submission" date="2020-02" db="EMBL/GenBank/DDBJ databases">
        <authorList>
            <person name="Ma Q."/>
            <person name="Huang Y."/>
            <person name="Song X."/>
            <person name="Pei D."/>
        </authorList>
    </citation>
    <scope>NUCLEOTIDE SEQUENCE [LARGE SCALE GENOMIC DNA]</scope>
    <source>
        <strain evidence="9">Sxm20200214</strain>
        <tissue evidence="9">Leaf</tissue>
    </source>
</reference>
<evidence type="ECO:0000313" key="10">
    <source>
        <dbReference type="Proteomes" id="UP000886595"/>
    </source>
</evidence>
<sequence>MREDEATLGKITRPRRPRTVVLCPTRELSEQETYEDEHAVHLGMELCEGVELFDRIVARGHYTERTAAVVTKTIMAVVQREEMRMRMKLAQQQRMAAQFMALRRGEESGYCYSPSRRHERDDSVSRQIYLTFPSESSFTDSDVSSYFSDFGTVEDVRIPYQQQRMYGFVTFANAETVRIILARGNPHFICDSRVLVKPYKEKGKILQNKWQQQQLQRLMERGNYSPSSSPSGMNLYECHMGPRMFTKNTQEMMMMRRKADLQLATEVELQRRLLTLQLLERENERGLSIGSPSHLPPRFNHSLLFQPESSMEETTEGDSDRGESHLHLVENNKEERGYSNDFYNRQETSLESTLPDSLFGSDTKLSVEKEREENFHLPMDSSVEKMRDPCCLMKTHFLKPYVTSIDGPVAELPRRHRGVSVSSSGLKVLSLRDSTNGFVYPDRNFRSWTRKMEALHEPTWRKAGIFEAIKASTFKIHKNPSLIQALVEKWCPETKSFVFPWGEATVTLEDVMVLLGFSVLGSPVVAPLENSEMRDAVDKLEKAKTKILAVKGGQVSQLQWTSRFRDRGGDESLEHEAFLAMWLSVLVFPDMSRRSISKHVFPVAVRLARGERIALAPAVLAGVYRDLSRISGFGRGDCDRKLNSKSLLKLVQVWTWERFKNVRPKAKKIPKGEPRISRWDGLQKEYENVRLSLDDFEWRPYTKPLHNWNPLRVYVEEAMWVTVDNSLDDEFVAFARCVRSSKLVGIGFVEDYYPNRVAMQFGFSQDLPGLVTHHSNFTEKEAWDDYNKSLVGLKLYMPSRLAAGSVTTRYRDWWLKSVSRFLGFEESNETSNASNKVDDDASPEVLPLSQVLQKLGEGFPAKFKRSRKLRIARRMGSEIEKCKIGDCGASVSVDVPLSELFHKELAKRTTRENYDDDENHMDSYDDMTIAQLVKSRKKDGGDASGSLGIRRRDNNDSRICQELASGDAETLEPQEIEKTNEEGTRSEAEETVVMISFVGDTVLSPPKGGQICVDVNESNNPEKKKILVEDAGDTSESLGRRRDKEYNNDSRICQELAYGDDEAVAPQEIEPHTEEETRSVVEEIPVLIPCVGDTVMPPLNAGQTCDDVKGSNNPEKKKKKKTVVDAGTKEAECLLRKARENQRSNEMEERLKQRKLTTEELALTLEARMMKVEKTLATIRNWKTKINHFQTGVSA</sequence>
<keyword evidence="2" id="KW-0863">Zinc-finger</keyword>
<dbReference type="FunFam" id="3.30.70.330:FF:000678">
    <property type="entry name" value="zinc finger CCCH domain-containing protein 53-like isoform X2"/>
    <property type="match status" value="1"/>
</dbReference>
<dbReference type="InterPro" id="IPR044824">
    <property type="entry name" value="MAIN-like"/>
</dbReference>
<dbReference type="EMBL" id="JAAMPC010000007">
    <property type="protein sequence ID" value="KAG2304945.1"/>
    <property type="molecule type" value="Genomic_DNA"/>
</dbReference>
<feature type="region of interest" description="Disordered" evidence="7">
    <location>
        <begin position="1026"/>
        <end position="1046"/>
    </location>
</feature>
<feature type="region of interest" description="Disordered" evidence="7">
    <location>
        <begin position="1102"/>
        <end position="1124"/>
    </location>
</feature>
<dbReference type="Gene3D" id="3.30.70.330">
    <property type="match status" value="1"/>
</dbReference>
<comment type="caution">
    <text evidence="9">The sequence shown here is derived from an EMBL/GenBank/DDBJ whole genome shotgun (WGS) entry which is preliminary data.</text>
</comment>
<dbReference type="Gene3D" id="1.10.510.10">
    <property type="entry name" value="Transferase(Phosphotransferase) domain 1"/>
    <property type="match status" value="1"/>
</dbReference>
<evidence type="ECO:0000256" key="2">
    <source>
        <dbReference type="ARBA" id="ARBA00022771"/>
    </source>
</evidence>
<dbReference type="SMART" id="SM00360">
    <property type="entry name" value="RRM"/>
    <property type="match status" value="1"/>
</dbReference>